<evidence type="ECO:0000256" key="1">
    <source>
        <dbReference type="SAM" id="MobiDB-lite"/>
    </source>
</evidence>
<keyword evidence="3" id="KW-1185">Reference proteome</keyword>
<reference evidence="2 3" key="1">
    <citation type="journal article" date="2019" name="Int. J. Syst. Evol. Microbiol.">
        <title>The Global Catalogue of Microorganisms (GCM) 10K type strain sequencing project: providing services to taxonomists for standard genome sequencing and annotation.</title>
        <authorList>
            <consortium name="The Broad Institute Genomics Platform"/>
            <consortium name="The Broad Institute Genome Sequencing Center for Infectious Disease"/>
            <person name="Wu L."/>
            <person name="Ma J."/>
        </authorList>
    </citation>
    <scope>NUCLEOTIDE SEQUENCE [LARGE SCALE GENOMIC DNA]</scope>
    <source>
        <strain evidence="2 3">JCM 12393</strain>
    </source>
</reference>
<evidence type="ECO:0000313" key="3">
    <source>
        <dbReference type="Proteomes" id="UP001499863"/>
    </source>
</evidence>
<dbReference type="Proteomes" id="UP001499863">
    <property type="component" value="Unassembled WGS sequence"/>
</dbReference>
<dbReference type="Gene3D" id="3.40.50.150">
    <property type="entry name" value="Vaccinia Virus protein VP39"/>
    <property type="match status" value="1"/>
</dbReference>
<organism evidence="2 3">
    <name type="scientific">Kitasatospora putterlickiae</name>
    <dbReference type="NCBI Taxonomy" id="221725"/>
    <lineage>
        <taxon>Bacteria</taxon>
        <taxon>Bacillati</taxon>
        <taxon>Actinomycetota</taxon>
        <taxon>Actinomycetes</taxon>
        <taxon>Kitasatosporales</taxon>
        <taxon>Streptomycetaceae</taxon>
        <taxon>Kitasatospora</taxon>
    </lineage>
</organism>
<evidence type="ECO:0008006" key="4">
    <source>
        <dbReference type="Google" id="ProtNLM"/>
    </source>
</evidence>
<feature type="region of interest" description="Disordered" evidence="1">
    <location>
        <begin position="1"/>
        <end position="30"/>
    </location>
</feature>
<dbReference type="InterPro" id="IPR029063">
    <property type="entry name" value="SAM-dependent_MTases_sf"/>
</dbReference>
<evidence type="ECO:0000313" key="2">
    <source>
        <dbReference type="EMBL" id="GAA1410137.1"/>
    </source>
</evidence>
<dbReference type="Pfam" id="PF13578">
    <property type="entry name" value="Methyltransf_24"/>
    <property type="match status" value="1"/>
</dbReference>
<dbReference type="EMBL" id="BAAAKJ010000381">
    <property type="protein sequence ID" value="GAA1410137.1"/>
    <property type="molecule type" value="Genomic_DNA"/>
</dbReference>
<protein>
    <recommendedName>
        <fullName evidence="4">Class I SAM-dependent methyltransferase</fullName>
    </recommendedName>
</protein>
<dbReference type="RefSeq" id="WP_425554909.1">
    <property type="nucleotide sequence ID" value="NZ_BAAAKJ010000381.1"/>
</dbReference>
<comment type="caution">
    <text evidence="2">The sequence shown here is derived from an EMBL/GenBank/DDBJ whole genome shotgun (WGS) entry which is preliminary data.</text>
</comment>
<accession>A0ABN1YHJ7</accession>
<proteinExistence type="predicted"/>
<dbReference type="SUPFAM" id="SSF53335">
    <property type="entry name" value="S-adenosyl-L-methionine-dependent methyltransferases"/>
    <property type="match status" value="1"/>
</dbReference>
<gene>
    <name evidence="2" type="ORF">GCM10009639_60890</name>
</gene>
<sequence>MPSAETAESGRSALPRSGGGPDAPRPAAHPDSIPGWFFRLDQEAFRHLLTAQSEAGRTGDILELGSYLGRSAVLLGDHLRPGERLTVCDLFDSEAGDADNDAEMSMSYRSSLTRRGFEANYLAFHPELPTIVQAPTSVLADGRVPDGSCRFVHVDASHLYEHVAGDIEVARKALAEDGLVALDDYRSEHTPGVSAAVWQAVFTGGLRPVLLTPMKFYGTWGDPEPVREVLLTRDWRAEGFTVDEDAIAGLRVLRLNNAARPAAPRSGPRRLLLDLLPPAATRALRRGLRTLRERGGAGGRGR</sequence>
<name>A0ABN1YHJ7_9ACTN</name>